<sequence length="253" mass="28587">MNIIADTHTHTIASTHAYSTLQEMIHASAQRKLYAIAITDHGRSMPGAPGQWYFENMKVIPRFMEGVLVLRGQETNIIDTDGNIDLEPDCVGKLDWIVASIHEEAFRCENPTVEAVTNAWMNITKNPQVHVIGHSGTKEYEYDFETVIPEFGRTGKLVELNEGSFIGRKKSIPNCKKIMELCKKHSVPIILNSDSHISATVGCFEHSLELLKELDFPEELVVNASVDRFHAYLKEYSVVKNDPVFQSKSWRAK</sequence>
<dbReference type="AlphaFoldDB" id="A0A4Z0YF29"/>
<evidence type="ECO:0000313" key="3">
    <source>
        <dbReference type="Proteomes" id="UP000297714"/>
    </source>
</evidence>
<keyword evidence="2" id="KW-0378">Hydrolase</keyword>
<organism evidence="2 3">
    <name type="scientific">Caproiciproducens galactitolivorans</name>
    <dbReference type="NCBI Taxonomy" id="642589"/>
    <lineage>
        <taxon>Bacteria</taxon>
        <taxon>Bacillati</taxon>
        <taxon>Bacillota</taxon>
        <taxon>Clostridia</taxon>
        <taxon>Eubacteriales</taxon>
        <taxon>Acutalibacteraceae</taxon>
        <taxon>Caproiciproducens</taxon>
    </lineage>
</organism>
<dbReference type="SUPFAM" id="SSF89550">
    <property type="entry name" value="PHP domain-like"/>
    <property type="match status" value="1"/>
</dbReference>
<keyword evidence="3" id="KW-1185">Reference proteome</keyword>
<protein>
    <submittedName>
        <fullName evidence="2">Putative phosphatase YcdX</fullName>
        <ecNumber evidence="2">3.1.3.-</ecNumber>
    </submittedName>
</protein>
<dbReference type="EMBL" id="SRMQ01000001">
    <property type="protein sequence ID" value="TGJ77821.1"/>
    <property type="molecule type" value="Genomic_DNA"/>
</dbReference>
<evidence type="ECO:0000259" key="1">
    <source>
        <dbReference type="SMART" id="SM00481"/>
    </source>
</evidence>
<dbReference type="GO" id="GO:0042578">
    <property type="term" value="F:phosphoric ester hydrolase activity"/>
    <property type="evidence" value="ECO:0007669"/>
    <property type="project" value="TreeGrafter"/>
</dbReference>
<gene>
    <name evidence="2" type="primary">ycdX</name>
    <name evidence="2" type="ORF">CAGA_02250</name>
</gene>
<dbReference type="NCBIfam" id="NF006702">
    <property type="entry name" value="PRK09248.1"/>
    <property type="match status" value="1"/>
</dbReference>
<evidence type="ECO:0000313" key="2">
    <source>
        <dbReference type="EMBL" id="TGJ77821.1"/>
    </source>
</evidence>
<dbReference type="PANTHER" id="PTHR36928:SF1">
    <property type="entry name" value="PHOSPHATASE YCDX-RELATED"/>
    <property type="match status" value="1"/>
</dbReference>
<dbReference type="CDD" id="cd07437">
    <property type="entry name" value="PHP_HisPPase_Ycdx_like"/>
    <property type="match status" value="1"/>
</dbReference>
<dbReference type="InterPro" id="IPR016195">
    <property type="entry name" value="Pol/histidinol_Pase-like"/>
</dbReference>
<dbReference type="SMART" id="SM00481">
    <property type="entry name" value="POLIIIAc"/>
    <property type="match status" value="1"/>
</dbReference>
<dbReference type="InterPro" id="IPR003141">
    <property type="entry name" value="Pol/His_phosphatase_N"/>
</dbReference>
<name>A0A4Z0YF29_9FIRM</name>
<dbReference type="GO" id="GO:0008270">
    <property type="term" value="F:zinc ion binding"/>
    <property type="evidence" value="ECO:0007669"/>
    <property type="project" value="TreeGrafter"/>
</dbReference>
<dbReference type="PANTHER" id="PTHR36928">
    <property type="entry name" value="PHOSPHATASE YCDX-RELATED"/>
    <property type="match status" value="1"/>
</dbReference>
<dbReference type="GO" id="GO:0005829">
    <property type="term" value="C:cytosol"/>
    <property type="evidence" value="ECO:0007669"/>
    <property type="project" value="TreeGrafter"/>
</dbReference>
<proteinExistence type="predicted"/>
<dbReference type="InterPro" id="IPR050243">
    <property type="entry name" value="PHP_phosphatase"/>
</dbReference>
<comment type="caution">
    <text evidence="2">The sequence shown here is derived from an EMBL/GenBank/DDBJ whole genome shotgun (WGS) entry which is preliminary data.</text>
</comment>
<reference evidence="2 3" key="1">
    <citation type="submission" date="2019-04" db="EMBL/GenBank/DDBJ databases">
        <authorList>
            <person name="Poehlein A."/>
            <person name="Bengelsdorf F.R."/>
            <person name="Duerre P."/>
            <person name="Daniel R."/>
        </authorList>
    </citation>
    <scope>NUCLEOTIDE SEQUENCE [LARGE SCALE GENOMIC DNA]</scope>
    <source>
        <strain evidence="2 3">BS-1</strain>
    </source>
</reference>
<accession>A0A4Z0YF29</accession>
<dbReference type="Proteomes" id="UP000297714">
    <property type="component" value="Unassembled WGS sequence"/>
</dbReference>
<dbReference type="Gene3D" id="3.20.20.140">
    <property type="entry name" value="Metal-dependent hydrolases"/>
    <property type="match status" value="1"/>
</dbReference>
<dbReference type="OrthoDB" id="9808747at2"/>
<feature type="domain" description="Polymerase/histidinol phosphatase N-terminal" evidence="1">
    <location>
        <begin position="5"/>
        <end position="79"/>
    </location>
</feature>
<dbReference type="EC" id="3.1.3.-" evidence="2"/>
<dbReference type="RefSeq" id="WP_135656833.1">
    <property type="nucleotide sequence ID" value="NZ_JAJUFJ010000004.1"/>
</dbReference>